<feature type="domain" description="Peptidase M56" evidence="2">
    <location>
        <begin position="18"/>
        <end position="337"/>
    </location>
</feature>
<evidence type="ECO:0000256" key="1">
    <source>
        <dbReference type="SAM" id="Phobius"/>
    </source>
</evidence>
<accession>A0A0G8BTH6</accession>
<feature type="transmembrane region" description="Helical" evidence="1">
    <location>
        <begin position="254"/>
        <end position="273"/>
    </location>
</feature>
<feature type="transmembrane region" description="Helical" evidence="1">
    <location>
        <begin position="47"/>
        <end position="64"/>
    </location>
</feature>
<reference evidence="4" key="2">
    <citation type="submission" date="2015-04" db="EMBL/GenBank/DDBJ databases">
        <title>Draft Genome Sequences of Eight Spore-Forming Food Isolates of Bacillus cereus Genome sequencing.</title>
        <authorList>
            <person name="Krawcyk A.O."/>
            <person name="de Jong A."/>
            <person name="Eijlander R.T."/>
            <person name="Berendsen E.M."/>
            <person name="Holsappel S."/>
            <person name="Wells-Bennik M."/>
            <person name="Kuipers O.P."/>
        </authorList>
    </citation>
    <scope>NUCLEOTIDE SEQUENCE [LARGE SCALE GENOMIC DNA]</scope>
    <source>
        <strain evidence="4">B4147</strain>
    </source>
</reference>
<feature type="transmembrane region" description="Helical" evidence="1">
    <location>
        <begin position="14"/>
        <end position="35"/>
    </location>
</feature>
<dbReference type="InterPro" id="IPR052173">
    <property type="entry name" value="Beta-lactam_resp_regulator"/>
</dbReference>
<feature type="transmembrane region" description="Helical" evidence="1">
    <location>
        <begin position="138"/>
        <end position="162"/>
    </location>
</feature>
<feature type="transmembrane region" description="Helical" evidence="1">
    <location>
        <begin position="345"/>
        <end position="366"/>
    </location>
</feature>
<sequence>MMIEMFVNVYVSRFFNWVVETSIMASILVGLILCVKTLIRNKLTPRWHYMLWMILIVRLLLPWAPESSYSIYSIFSYSNDTTVLFRQDQIAVSPANELIQGKNDVDDIERVHTPDSIRLTEENKNQMYSKKQKNNETISLYTIILYIWLTGIIILGFASFIMNRRLLFYIKKQPVITDKRIIKIFENCKKSMSVHQDISLLLAEKVSSPTVFGMIRPKVLLSSLHMKNLDEQQLRHIFYHELAHIKRRDIGVNWLLYSLLILNWFNPILWYAYSCMREDQELACDAFALTFMDSGEQIAYGHTIIKLLEHYSSYYQAPNLVNLSRNKRTLKRRILMIKTFKKKPYHWSILGLVTVATISIVSLLNAHTAEPTQTKKEQKIEKSTTHKTNINPIGALAIDYGNGQVLASNEHYQFEVQQRSPEKISGDSYIVITREQQEAIKSSQAKNGFFETKEGTKIFFGKISNN</sequence>
<comment type="caution">
    <text evidence="3">The sequence shown here is derived from an EMBL/GenBank/DDBJ whole genome shotgun (WGS) entry which is preliminary data.</text>
</comment>
<keyword evidence="1" id="KW-0812">Transmembrane</keyword>
<evidence type="ECO:0000313" key="4">
    <source>
        <dbReference type="Proteomes" id="UP000035350"/>
    </source>
</evidence>
<dbReference type="PANTHER" id="PTHR34978">
    <property type="entry name" value="POSSIBLE SENSOR-TRANSDUCER PROTEIN BLAR"/>
    <property type="match status" value="1"/>
</dbReference>
<dbReference type="AlphaFoldDB" id="A0A0G8BTH6"/>
<dbReference type="InterPro" id="IPR008756">
    <property type="entry name" value="Peptidase_M56"/>
</dbReference>
<dbReference type="PATRIC" id="fig|1396.433.peg.1008"/>
<name>A0A0G8BTH6_9BACI</name>
<dbReference type="PANTHER" id="PTHR34978:SF3">
    <property type="entry name" value="SLR0241 PROTEIN"/>
    <property type="match status" value="1"/>
</dbReference>
<dbReference type="CDD" id="cd07341">
    <property type="entry name" value="M56_BlaR1_MecR1_like"/>
    <property type="match status" value="1"/>
</dbReference>
<protein>
    <recommendedName>
        <fullName evidence="2">Peptidase M56 domain-containing protein</fullName>
    </recommendedName>
</protein>
<dbReference type="EMBL" id="LCYN01000039">
    <property type="protein sequence ID" value="KKZ90877.1"/>
    <property type="molecule type" value="Genomic_DNA"/>
</dbReference>
<dbReference type="Proteomes" id="UP000035350">
    <property type="component" value="Unassembled WGS sequence"/>
</dbReference>
<evidence type="ECO:0000313" key="3">
    <source>
        <dbReference type="EMBL" id="KKZ90877.1"/>
    </source>
</evidence>
<organism evidence="3 4">
    <name type="scientific">Bacillus wiedmannii</name>
    <dbReference type="NCBI Taxonomy" id="1890302"/>
    <lineage>
        <taxon>Bacteria</taxon>
        <taxon>Bacillati</taxon>
        <taxon>Bacillota</taxon>
        <taxon>Bacilli</taxon>
        <taxon>Bacillales</taxon>
        <taxon>Bacillaceae</taxon>
        <taxon>Bacillus</taxon>
        <taxon>Bacillus cereus group</taxon>
    </lineage>
</organism>
<keyword evidence="1" id="KW-0472">Membrane</keyword>
<keyword evidence="1" id="KW-1133">Transmembrane helix</keyword>
<evidence type="ECO:0000259" key="2">
    <source>
        <dbReference type="Pfam" id="PF05569"/>
    </source>
</evidence>
<gene>
    <name evidence="3" type="ORF">B4147_0240</name>
</gene>
<dbReference type="Pfam" id="PF05569">
    <property type="entry name" value="Peptidase_M56"/>
    <property type="match status" value="1"/>
</dbReference>
<reference evidence="3 4" key="1">
    <citation type="journal article" date="2015" name="Genome Announc.">
        <title>Next-Generation Whole-Genome Sequencing of Eight Strains of Bacillus cereus, Isolated from Food.</title>
        <authorList>
            <person name="Krawczyk A.O."/>
            <person name="de Jong A."/>
            <person name="Eijlander R.T."/>
            <person name="Berendsen E.M."/>
            <person name="Holsappel S."/>
            <person name="Wells-Bennik M.H."/>
            <person name="Kuipers O.P."/>
        </authorList>
    </citation>
    <scope>NUCLEOTIDE SEQUENCE [LARGE SCALE GENOMIC DNA]</scope>
    <source>
        <strain evidence="3 4">B4147</strain>
    </source>
</reference>
<proteinExistence type="predicted"/>